<evidence type="ECO:0000313" key="5">
    <source>
        <dbReference type="Proteomes" id="UP000050417"/>
    </source>
</evidence>
<accession>A0A0P6XH77</accession>
<feature type="region of interest" description="Disordered" evidence="2">
    <location>
        <begin position="204"/>
        <end position="232"/>
    </location>
</feature>
<evidence type="ECO:0000259" key="3">
    <source>
        <dbReference type="Pfam" id="PF07261"/>
    </source>
</evidence>
<dbReference type="OrthoDB" id="9770238at2"/>
<comment type="similarity">
    <text evidence="1">Belongs to the DnaB/DnaD family.</text>
</comment>
<organism evidence="4 5">
    <name type="scientific">Ornatilinea apprima</name>
    <dbReference type="NCBI Taxonomy" id="1134406"/>
    <lineage>
        <taxon>Bacteria</taxon>
        <taxon>Bacillati</taxon>
        <taxon>Chloroflexota</taxon>
        <taxon>Anaerolineae</taxon>
        <taxon>Anaerolineales</taxon>
        <taxon>Anaerolineaceae</taxon>
        <taxon>Ornatilinea</taxon>
    </lineage>
</organism>
<reference evidence="4 5" key="1">
    <citation type="submission" date="2015-07" db="EMBL/GenBank/DDBJ databases">
        <title>Genome sequence of Ornatilinea apprima DSM 23815.</title>
        <authorList>
            <person name="Hemp J."/>
            <person name="Ward L.M."/>
            <person name="Pace L.A."/>
            <person name="Fischer W.W."/>
        </authorList>
    </citation>
    <scope>NUCLEOTIDE SEQUENCE [LARGE SCALE GENOMIC DNA]</scope>
    <source>
        <strain evidence="4 5">P3M-1</strain>
    </source>
</reference>
<dbReference type="InterPro" id="IPR053162">
    <property type="entry name" value="DnaD"/>
</dbReference>
<name>A0A0P6XH77_9CHLR</name>
<dbReference type="InterPro" id="IPR034829">
    <property type="entry name" value="DnaD-like_sf"/>
</dbReference>
<dbReference type="EMBL" id="LGCL01000015">
    <property type="protein sequence ID" value="KPL79148.1"/>
    <property type="molecule type" value="Genomic_DNA"/>
</dbReference>
<dbReference type="Pfam" id="PF07261">
    <property type="entry name" value="DnaB_2"/>
    <property type="match status" value="1"/>
</dbReference>
<dbReference type="PANTHER" id="PTHR37293:SF5">
    <property type="entry name" value="DNA REPLICATION PROTEIN"/>
    <property type="match status" value="1"/>
</dbReference>
<dbReference type="Proteomes" id="UP000050417">
    <property type="component" value="Unassembled WGS sequence"/>
</dbReference>
<feature type="compositionally biased region" description="Basic and acidic residues" evidence="2">
    <location>
        <begin position="204"/>
        <end position="219"/>
    </location>
</feature>
<dbReference type="STRING" id="1134406.ADN00_04650"/>
<evidence type="ECO:0000256" key="2">
    <source>
        <dbReference type="SAM" id="MobiDB-lite"/>
    </source>
</evidence>
<evidence type="ECO:0000313" key="4">
    <source>
        <dbReference type="EMBL" id="KPL79148.1"/>
    </source>
</evidence>
<dbReference type="Gene3D" id="1.10.10.630">
    <property type="entry name" value="DnaD domain-like"/>
    <property type="match status" value="1"/>
</dbReference>
<dbReference type="RefSeq" id="WP_075061790.1">
    <property type="nucleotide sequence ID" value="NZ_LGCL01000015.1"/>
</dbReference>
<keyword evidence="5" id="KW-1185">Reference proteome</keyword>
<dbReference type="InterPro" id="IPR006343">
    <property type="entry name" value="DnaB/C_C"/>
</dbReference>
<comment type="caution">
    <text evidence="4">The sequence shown here is derived from an EMBL/GenBank/DDBJ whole genome shotgun (WGS) entry which is preliminary data.</text>
</comment>
<dbReference type="SUPFAM" id="SSF158499">
    <property type="entry name" value="DnaD domain-like"/>
    <property type="match status" value="1"/>
</dbReference>
<gene>
    <name evidence="4" type="ORF">ADN00_04650</name>
</gene>
<sequence>MNVFNGFASSPNQAPTPVPAAFFSELLPQIDHLAELKVTLYTIWFLFQQEGHIRFITEADFLDDELLMSGLAETPQSAQAALREGLERAVARGTLLRAFDSHQEPLYLLNTERGRATIKGLEKGAWSPESIPHAHIHLTADRPNIFRLYEENIGALTPIIANALEDAEKTYPTQWIEDAFRIAVENNVRRWRYIEAILKSWQEEQRDGTNRRDSQENRQRYVQGKYGDIGDY</sequence>
<dbReference type="PANTHER" id="PTHR37293">
    <property type="entry name" value="PHAGE REPLICATION PROTEIN-RELATED"/>
    <property type="match status" value="1"/>
</dbReference>
<protein>
    <recommendedName>
        <fullName evidence="3">DnaB/C C-terminal domain-containing protein</fullName>
    </recommendedName>
</protein>
<dbReference type="NCBIfam" id="TIGR01446">
    <property type="entry name" value="DnaD_dom"/>
    <property type="match status" value="1"/>
</dbReference>
<feature type="domain" description="DnaB/C C-terminal" evidence="3">
    <location>
        <begin position="146"/>
        <end position="205"/>
    </location>
</feature>
<dbReference type="AlphaFoldDB" id="A0A0P6XH77"/>
<evidence type="ECO:0000256" key="1">
    <source>
        <dbReference type="ARBA" id="ARBA00093462"/>
    </source>
</evidence>
<proteinExistence type="inferred from homology"/>